<dbReference type="Proteomes" id="UP001341840">
    <property type="component" value="Unassembled WGS sequence"/>
</dbReference>
<dbReference type="Gene3D" id="2.60.40.150">
    <property type="entry name" value="C2 domain"/>
    <property type="match status" value="1"/>
</dbReference>
<dbReference type="PROSITE" id="PS50004">
    <property type="entry name" value="C2"/>
    <property type="match status" value="1"/>
</dbReference>
<gene>
    <name evidence="2" type="ORF">PIB30_032756</name>
</gene>
<dbReference type="SMART" id="SM00239">
    <property type="entry name" value="C2"/>
    <property type="match status" value="1"/>
</dbReference>
<dbReference type="EMBL" id="JASCZI010120974">
    <property type="protein sequence ID" value="MED6158433.1"/>
    <property type="molecule type" value="Genomic_DNA"/>
</dbReference>
<dbReference type="PANTHER" id="PTHR32246:SF74">
    <property type="entry name" value="BON1-ASSOCIATED-LIKE PROTEIN"/>
    <property type="match status" value="1"/>
</dbReference>
<feature type="domain" description="C2" evidence="1">
    <location>
        <begin position="1"/>
        <end position="115"/>
    </location>
</feature>
<organism evidence="2 3">
    <name type="scientific">Stylosanthes scabra</name>
    <dbReference type="NCBI Taxonomy" id="79078"/>
    <lineage>
        <taxon>Eukaryota</taxon>
        <taxon>Viridiplantae</taxon>
        <taxon>Streptophyta</taxon>
        <taxon>Embryophyta</taxon>
        <taxon>Tracheophyta</taxon>
        <taxon>Spermatophyta</taxon>
        <taxon>Magnoliopsida</taxon>
        <taxon>eudicotyledons</taxon>
        <taxon>Gunneridae</taxon>
        <taxon>Pentapetalae</taxon>
        <taxon>rosids</taxon>
        <taxon>fabids</taxon>
        <taxon>Fabales</taxon>
        <taxon>Fabaceae</taxon>
        <taxon>Papilionoideae</taxon>
        <taxon>50 kb inversion clade</taxon>
        <taxon>dalbergioids sensu lato</taxon>
        <taxon>Dalbergieae</taxon>
        <taxon>Pterocarpus clade</taxon>
        <taxon>Stylosanthes</taxon>
    </lineage>
</organism>
<comment type="caution">
    <text evidence="2">The sequence shown here is derived from an EMBL/GenBank/DDBJ whole genome shotgun (WGS) entry which is preliminary data.</text>
</comment>
<name>A0ABU6UFJ9_9FABA</name>
<dbReference type="SUPFAM" id="SSF49562">
    <property type="entry name" value="C2 domain (Calcium/lipid-binding domain, CaLB)"/>
    <property type="match status" value="1"/>
</dbReference>
<evidence type="ECO:0000313" key="3">
    <source>
        <dbReference type="Proteomes" id="UP001341840"/>
    </source>
</evidence>
<proteinExistence type="predicted"/>
<sequence length="197" mass="21119">MDSRSPVTTLLELMVQSVEGLQLERKPATTKNNLFVVVRAESINSYTTCMAKQGDTNNNLTWNHKLVVDVPLHASSITLDVKSKTLKGVKDIGIARVAVSEFMGCGGGGGIPQHCLQFLSYRLTDWEGRRNGVLNFSVRVLNSPEYAGKVVSSCGFQMRGTAMEATTTSSSASSGGGGVVVGVPIWWNSYGRNSSNA</sequence>
<evidence type="ECO:0000259" key="1">
    <source>
        <dbReference type="PROSITE" id="PS50004"/>
    </source>
</evidence>
<dbReference type="InterPro" id="IPR000008">
    <property type="entry name" value="C2_dom"/>
</dbReference>
<accession>A0ABU6UFJ9</accession>
<keyword evidence="3" id="KW-1185">Reference proteome</keyword>
<evidence type="ECO:0000313" key="2">
    <source>
        <dbReference type="EMBL" id="MED6158433.1"/>
    </source>
</evidence>
<dbReference type="InterPro" id="IPR035892">
    <property type="entry name" value="C2_domain_sf"/>
</dbReference>
<reference evidence="2 3" key="1">
    <citation type="journal article" date="2023" name="Plants (Basel)">
        <title>Bridging the Gap: Combining Genomics and Transcriptomics Approaches to Understand Stylosanthes scabra, an Orphan Legume from the Brazilian Caatinga.</title>
        <authorList>
            <person name="Ferreira-Neto J.R.C."/>
            <person name="da Silva M.D."/>
            <person name="Binneck E."/>
            <person name="de Melo N.F."/>
            <person name="da Silva R.H."/>
            <person name="de Melo A.L.T.M."/>
            <person name="Pandolfi V."/>
            <person name="Bustamante F.O."/>
            <person name="Brasileiro-Vidal A.C."/>
            <person name="Benko-Iseppon A.M."/>
        </authorList>
    </citation>
    <scope>NUCLEOTIDE SEQUENCE [LARGE SCALE GENOMIC DNA]</scope>
    <source>
        <tissue evidence="2">Leaves</tissue>
    </source>
</reference>
<dbReference type="Pfam" id="PF00168">
    <property type="entry name" value="C2"/>
    <property type="match status" value="1"/>
</dbReference>
<protein>
    <recommendedName>
        <fullName evidence="1">C2 domain-containing protein</fullName>
    </recommendedName>
</protein>
<dbReference type="PANTHER" id="PTHR32246">
    <property type="entry name" value="INGRESSION PROTEIN FIC1"/>
    <property type="match status" value="1"/>
</dbReference>